<dbReference type="EMBL" id="JAIRBC010000004">
    <property type="protein sequence ID" value="MCG2459781.1"/>
    <property type="molecule type" value="Genomic_DNA"/>
</dbReference>
<gene>
    <name evidence="5" type="ORF">K8352_03395</name>
</gene>
<dbReference type="InterPro" id="IPR047589">
    <property type="entry name" value="DUF11_rpt"/>
</dbReference>
<evidence type="ECO:0000256" key="3">
    <source>
        <dbReference type="ARBA" id="ARBA00022837"/>
    </source>
</evidence>
<dbReference type="GO" id="GO:0004930">
    <property type="term" value="F:G protein-coupled receptor activity"/>
    <property type="evidence" value="ECO:0007669"/>
    <property type="project" value="InterPro"/>
</dbReference>
<dbReference type="Pfam" id="PF03160">
    <property type="entry name" value="Calx-beta"/>
    <property type="match status" value="2"/>
</dbReference>
<dbReference type="Proteomes" id="UP001200642">
    <property type="component" value="Unassembled WGS sequence"/>
</dbReference>
<dbReference type="NCBIfam" id="TIGR04131">
    <property type="entry name" value="Bac_Flav_CTERM"/>
    <property type="match status" value="1"/>
</dbReference>
<feature type="domain" description="Calx-beta" evidence="4">
    <location>
        <begin position="63"/>
        <end position="168"/>
    </location>
</feature>
<evidence type="ECO:0000313" key="5">
    <source>
        <dbReference type="EMBL" id="MCG2459781.1"/>
    </source>
</evidence>
<sequence>GTATGGGVDYTGTPSNLTFTGTANETQTITVPIVDDNIVEGNETFTVQLGTPTNGVTLAKGSATGTITNDDTGVAIQTAGVTHPEGDSGPTAFAFSVTRTGNLSGSTNVAYAVTGSGANPADGADFAGGTLPANSVNFAAGSATATITINVNGDLIVEPDETFTVTLSNPNNGASLGNATAIGTITNDDSCAAGTTAPVLDNSVPTAYCDTINRDLDDYTNSPIPPNSELLWSTNSDPLVVADHLVGSIATTAGSYYGFFYDSLNDCASATLQVTLTLNTSPFAGSDVNAFACNSTDTGGSTTLDLDEQLTGEDPGGTWTITTDPSGGMTIGAGNVVDFSGLAVNSVYVFTYTTNNAVAPCVNDTAAVTVTVTDCTCPAGNVAPVLDTSVPTAFCDVVSQDLNEYTQSVAPTGTTLTWSTNSDPTVANAHIFSDVDAPGTYYGFFYDADDNCGSPVLTVNLTINTTPEVLTTIPGSRCGIGTVTLGGTRDPGAVLNWYDSETGGTFLGTGTSFVTPSIDTTTTFYVEATANGCTSERTAVIATVYEQPIAGIANNTTACSLVDGFTTVDLNSRLVGADPGVWSITTVPTGATVAIGPGDVVDFAAQPDGDYIFTYTTNTAQAPCTDASTTLTVSVSPLDCGPDDIDLELVKEVDMGTVDVGGQVVFTLTLTNLSDVEVTNIVVSDPIGIGFGFAFVTSTPVGAYDNLTGEWTIDTLEPLGMRTLQIIASVPVEGTFTNTASITASFPNDGNPLNNESSVNVEVLPTVCLRIFNQISPNGDGINDELIINCIRNYKNNKLEIFDRYGNKVFSKTNYDNTWSGTGKNGDLPKGTYFYSLDLGDGSAARTGWIQIIR</sequence>
<comment type="caution">
    <text evidence="5">The sequence shown here is derived from an EMBL/GenBank/DDBJ whole genome shotgun (WGS) entry which is preliminary data.</text>
</comment>
<dbReference type="Pfam" id="PF19081">
    <property type="entry name" value="Ig_7"/>
    <property type="match status" value="1"/>
</dbReference>
<organism evidence="5 6">
    <name type="scientific">Cerina litoralis</name>
    <dbReference type="NCBI Taxonomy" id="2874477"/>
    <lineage>
        <taxon>Bacteria</taxon>
        <taxon>Pseudomonadati</taxon>
        <taxon>Bacteroidota</taxon>
        <taxon>Flavobacteriia</taxon>
        <taxon>Flavobacteriales</taxon>
        <taxon>Flavobacteriaceae</taxon>
        <taxon>Cerina</taxon>
    </lineage>
</organism>
<dbReference type="InterPro" id="IPR026341">
    <property type="entry name" value="T9SS_type_B"/>
</dbReference>
<dbReference type="GO" id="GO:0016020">
    <property type="term" value="C:membrane"/>
    <property type="evidence" value="ECO:0007669"/>
    <property type="project" value="InterPro"/>
</dbReference>
<evidence type="ECO:0000259" key="4">
    <source>
        <dbReference type="SMART" id="SM00237"/>
    </source>
</evidence>
<dbReference type="SUPFAM" id="SSF141072">
    <property type="entry name" value="CalX-like"/>
    <property type="match status" value="2"/>
</dbReference>
<keyword evidence="3" id="KW-0106">Calcium</keyword>
<evidence type="ECO:0000256" key="1">
    <source>
        <dbReference type="ARBA" id="ARBA00022729"/>
    </source>
</evidence>
<feature type="non-terminal residue" evidence="5">
    <location>
        <position position="1"/>
    </location>
</feature>
<dbReference type="RefSeq" id="WP_317900927.1">
    <property type="nucleotide sequence ID" value="NZ_JAIRBC010000004.1"/>
</dbReference>
<protein>
    <submittedName>
        <fullName evidence="5">Gliding motility-associated C-terminal domain-containing protein</fullName>
    </submittedName>
</protein>
<name>A0AAE3JNE2_9FLAO</name>
<dbReference type="Pfam" id="PF13585">
    <property type="entry name" value="CHU_C"/>
    <property type="match status" value="1"/>
</dbReference>
<dbReference type="AlphaFoldDB" id="A0AAE3JNE2"/>
<evidence type="ECO:0000256" key="2">
    <source>
        <dbReference type="ARBA" id="ARBA00022737"/>
    </source>
</evidence>
<keyword evidence="2" id="KW-0677">Repeat</keyword>
<proteinExistence type="predicted"/>
<dbReference type="InterPro" id="IPR026919">
    <property type="entry name" value="ADGRV1"/>
</dbReference>
<dbReference type="InterPro" id="IPR044023">
    <property type="entry name" value="Ig_7"/>
</dbReference>
<dbReference type="Gene3D" id="2.60.40.2030">
    <property type="match status" value="2"/>
</dbReference>
<reference evidence="5" key="1">
    <citation type="submission" date="2023-02" db="EMBL/GenBank/DDBJ databases">
        <title>Genome of Flavobacteriaceae gen. nov. sp. strain F89.</title>
        <authorList>
            <person name="Wang Y."/>
        </authorList>
    </citation>
    <scope>NUCLEOTIDE SEQUENCE</scope>
    <source>
        <strain evidence="5">F89</strain>
    </source>
</reference>
<dbReference type="InterPro" id="IPR003644">
    <property type="entry name" value="Calx_beta"/>
</dbReference>
<keyword evidence="1" id="KW-0732">Signal</keyword>
<dbReference type="SMART" id="SM00237">
    <property type="entry name" value="Calx_beta"/>
    <property type="match status" value="1"/>
</dbReference>
<dbReference type="InterPro" id="IPR038081">
    <property type="entry name" value="CalX-like_sf"/>
</dbReference>
<evidence type="ECO:0000313" key="6">
    <source>
        <dbReference type="Proteomes" id="UP001200642"/>
    </source>
</evidence>
<dbReference type="InterPro" id="IPR001434">
    <property type="entry name" value="OmcB-like_DUF11"/>
</dbReference>
<dbReference type="PANTHER" id="PTHR46682:SF1">
    <property type="entry name" value="ADHESION G-PROTEIN COUPLED RECEPTOR V1"/>
    <property type="match status" value="1"/>
</dbReference>
<accession>A0AAE3JNE2</accession>
<dbReference type="Pfam" id="PF01345">
    <property type="entry name" value="DUF11"/>
    <property type="match status" value="1"/>
</dbReference>
<dbReference type="NCBIfam" id="TIGR01451">
    <property type="entry name" value="B_ant_repeat"/>
    <property type="match status" value="1"/>
</dbReference>
<keyword evidence="6" id="KW-1185">Reference proteome</keyword>
<dbReference type="PANTHER" id="PTHR46682">
    <property type="entry name" value="ADHESION G-PROTEIN COUPLED RECEPTOR V1"/>
    <property type="match status" value="1"/>
</dbReference>